<dbReference type="HOGENOM" id="CLU_099014_0_0_9"/>
<sequence>MIAKKYDSKKATLWTRQNIKSLDDLRNNGIIRITRKHLEEKFEEIADYIIELYNWFTNAANNMISKPKEVEFPIWCSISEENMLRPTLDAVVYVLEVDESEIIYFDGMKWDYVLNHLYIPRDARDEEEYRKNIKKKGFKDIFSVMDERTIHFYPEERKRIMDSWMRIFEIDEWNIFRVQANIWEIRPEMVKDILYYKEV</sequence>
<accession>M1YWS2</accession>
<evidence type="ECO:0000313" key="2">
    <source>
        <dbReference type="Proteomes" id="UP000245423"/>
    </source>
</evidence>
<name>M1YWS2_9FIRM</name>
<dbReference type="RefSeq" id="WP_005584970.1">
    <property type="nucleotide sequence ID" value="NZ_LT669839.1"/>
</dbReference>
<dbReference type="AlphaFoldDB" id="M1YWS2"/>
<dbReference type="OrthoDB" id="286252at2"/>
<dbReference type="Pfam" id="PF12952">
    <property type="entry name" value="DUF3841"/>
    <property type="match status" value="1"/>
</dbReference>
<reference evidence="1 2" key="1">
    <citation type="submission" date="2016-11" db="EMBL/GenBank/DDBJ databases">
        <authorList>
            <person name="Manzoor S."/>
        </authorList>
    </citation>
    <scope>NUCLEOTIDE SEQUENCE [LARGE SCALE GENOMIC DNA]</scope>
    <source>
        <strain evidence="1">Clostridium ultunense strain Esp</strain>
    </source>
</reference>
<keyword evidence="2" id="KW-1185">Reference proteome</keyword>
<organism evidence="1 2">
    <name type="scientific">[Clostridium] ultunense Esp</name>
    <dbReference type="NCBI Taxonomy" id="1288971"/>
    <lineage>
        <taxon>Bacteria</taxon>
        <taxon>Bacillati</taxon>
        <taxon>Bacillota</taxon>
        <taxon>Tissierellia</taxon>
        <taxon>Tissierellales</taxon>
        <taxon>Tepidimicrobiaceae</taxon>
        <taxon>Schnuerera</taxon>
    </lineage>
</organism>
<proteinExistence type="predicted"/>
<protein>
    <recommendedName>
        <fullName evidence="3">DUF3841 domain-containing protein</fullName>
    </recommendedName>
</protein>
<dbReference type="Proteomes" id="UP000245423">
    <property type="component" value="Chromosome 1"/>
</dbReference>
<evidence type="ECO:0000313" key="1">
    <source>
        <dbReference type="EMBL" id="SHD77916.1"/>
    </source>
</evidence>
<evidence type="ECO:0008006" key="3">
    <source>
        <dbReference type="Google" id="ProtNLM"/>
    </source>
</evidence>
<dbReference type="EMBL" id="LT669839">
    <property type="protein sequence ID" value="SHD77916.1"/>
    <property type="molecule type" value="Genomic_DNA"/>
</dbReference>
<gene>
    <name evidence="1" type="ORF">CUESP1_2572</name>
</gene>
<dbReference type="InterPro" id="IPR024211">
    <property type="entry name" value="DUF3841"/>
</dbReference>